<dbReference type="Pfam" id="PF03401">
    <property type="entry name" value="TctC"/>
    <property type="match status" value="1"/>
</dbReference>
<evidence type="ECO:0000256" key="2">
    <source>
        <dbReference type="SAM" id="SignalP"/>
    </source>
</evidence>
<keyword evidence="4" id="KW-1185">Reference proteome</keyword>
<sequence>MNTKQFLGVLSIFAASAWASFAAAQTYPEKPIRFVIGFPPGSSIDTVSRVVLDDIRARTGTSIVVENKPGALGALGMENVIRSAPDGYTLMPSSSATHSSGPSLSKALEKMDPVHSLTHIGRVARFDIVVVTRATGPYGTARALVDAARARPDALTFGFGSGTGQVSSVAFSKVTGVQVRAIPYKGQPAAVTDLIGQQIDFVSSDIGAVLPFVRQGSLNAVAVMAERRSGLLPDVPTMTEAGLPPLVLSGWLGIDGPGKLPPEVVGWWSRQLKLSMEKPAVQERMRTLGMEAWPQEAEPFREFVEKERSRWAAHVREAALQPE</sequence>
<dbReference type="RefSeq" id="WP_354442211.1">
    <property type="nucleotide sequence ID" value="NZ_JBEPSH010000002.1"/>
</dbReference>
<feature type="signal peptide" evidence="2">
    <location>
        <begin position="1"/>
        <end position="24"/>
    </location>
</feature>
<name>A0ABV2Q5C9_9BURK</name>
<comment type="similarity">
    <text evidence="1">Belongs to the UPF0065 (bug) family.</text>
</comment>
<evidence type="ECO:0000256" key="1">
    <source>
        <dbReference type="ARBA" id="ARBA00006987"/>
    </source>
</evidence>
<dbReference type="Gene3D" id="3.40.190.150">
    <property type="entry name" value="Bordetella uptake gene, domain 1"/>
    <property type="match status" value="1"/>
</dbReference>
<feature type="chain" id="PRO_5046632446" evidence="2">
    <location>
        <begin position="25"/>
        <end position="323"/>
    </location>
</feature>
<comment type="caution">
    <text evidence="3">The sequence shown here is derived from an EMBL/GenBank/DDBJ whole genome shotgun (WGS) entry which is preliminary data.</text>
</comment>
<dbReference type="PIRSF" id="PIRSF017082">
    <property type="entry name" value="YflP"/>
    <property type="match status" value="1"/>
</dbReference>
<dbReference type="CDD" id="cd07012">
    <property type="entry name" value="PBP2_Bug_TTT"/>
    <property type="match status" value="1"/>
</dbReference>
<reference evidence="3 4" key="1">
    <citation type="submission" date="2024-06" db="EMBL/GenBank/DDBJ databases">
        <title>Sorghum-associated microbial communities from plants grown in Nebraska, USA.</title>
        <authorList>
            <person name="Schachtman D."/>
        </authorList>
    </citation>
    <scope>NUCLEOTIDE SEQUENCE [LARGE SCALE GENOMIC DNA]</scope>
    <source>
        <strain evidence="3 4">2709</strain>
    </source>
</reference>
<accession>A0ABV2Q5C9</accession>
<dbReference type="InterPro" id="IPR042100">
    <property type="entry name" value="Bug_dom1"/>
</dbReference>
<dbReference type="Proteomes" id="UP001549320">
    <property type="component" value="Unassembled WGS sequence"/>
</dbReference>
<dbReference type="PANTHER" id="PTHR42928">
    <property type="entry name" value="TRICARBOXYLATE-BINDING PROTEIN"/>
    <property type="match status" value="1"/>
</dbReference>
<dbReference type="InterPro" id="IPR005064">
    <property type="entry name" value="BUG"/>
</dbReference>
<dbReference type="PANTHER" id="PTHR42928:SF5">
    <property type="entry name" value="BLR1237 PROTEIN"/>
    <property type="match status" value="1"/>
</dbReference>
<gene>
    <name evidence="3" type="ORF">ABIE13_001341</name>
</gene>
<dbReference type="EMBL" id="JBEPSH010000002">
    <property type="protein sequence ID" value="MET4576241.1"/>
    <property type="molecule type" value="Genomic_DNA"/>
</dbReference>
<dbReference type="Gene3D" id="3.40.190.10">
    <property type="entry name" value="Periplasmic binding protein-like II"/>
    <property type="match status" value="1"/>
</dbReference>
<evidence type="ECO:0000313" key="4">
    <source>
        <dbReference type="Proteomes" id="UP001549320"/>
    </source>
</evidence>
<protein>
    <submittedName>
        <fullName evidence="3">Tripartite-type tricarboxylate transporter receptor subunit TctC</fullName>
    </submittedName>
</protein>
<proteinExistence type="inferred from homology"/>
<keyword evidence="3" id="KW-0675">Receptor</keyword>
<keyword evidence="2" id="KW-0732">Signal</keyword>
<organism evidence="3 4">
    <name type="scientific">Ottowia thiooxydans</name>
    <dbReference type="NCBI Taxonomy" id="219182"/>
    <lineage>
        <taxon>Bacteria</taxon>
        <taxon>Pseudomonadati</taxon>
        <taxon>Pseudomonadota</taxon>
        <taxon>Betaproteobacteria</taxon>
        <taxon>Burkholderiales</taxon>
        <taxon>Comamonadaceae</taxon>
        <taxon>Ottowia</taxon>
    </lineage>
</organism>
<evidence type="ECO:0000313" key="3">
    <source>
        <dbReference type="EMBL" id="MET4576241.1"/>
    </source>
</evidence>